<dbReference type="Gene3D" id="3.30.565.10">
    <property type="entry name" value="Histidine kinase-like ATPase, C-terminal domain"/>
    <property type="match status" value="1"/>
</dbReference>
<evidence type="ECO:0000313" key="4">
    <source>
        <dbReference type="EMBL" id="GAA3393473.1"/>
    </source>
</evidence>
<dbReference type="Pfam" id="PF13185">
    <property type="entry name" value="GAF_2"/>
    <property type="match status" value="1"/>
</dbReference>
<proteinExistence type="predicted"/>
<keyword evidence="5" id="KW-1185">Reference proteome</keyword>
<dbReference type="Gene3D" id="2.10.70.100">
    <property type="match status" value="1"/>
</dbReference>
<dbReference type="PANTHER" id="PTHR43156">
    <property type="entry name" value="STAGE II SPORULATION PROTEIN E-RELATED"/>
    <property type="match status" value="1"/>
</dbReference>
<dbReference type="CDD" id="cd00130">
    <property type="entry name" value="PAS"/>
    <property type="match status" value="1"/>
</dbReference>
<dbReference type="InterPro" id="IPR013655">
    <property type="entry name" value="PAS_fold_3"/>
</dbReference>
<evidence type="ECO:0000259" key="2">
    <source>
        <dbReference type="PROSITE" id="PS50112"/>
    </source>
</evidence>
<dbReference type="InterPro" id="IPR003018">
    <property type="entry name" value="GAF"/>
</dbReference>
<dbReference type="Pfam" id="PF13581">
    <property type="entry name" value="HATPase_c_2"/>
    <property type="match status" value="1"/>
</dbReference>
<dbReference type="InterPro" id="IPR000014">
    <property type="entry name" value="PAS"/>
</dbReference>
<feature type="domain" description="PAC" evidence="3">
    <location>
        <begin position="93"/>
        <end position="145"/>
    </location>
</feature>
<dbReference type="Pfam" id="PF08447">
    <property type="entry name" value="PAS_3"/>
    <property type="match status" value="1"/>
</dbReference>
<dbReference type="InterPro" id="IPR052016">
    <property type="entry name" value="Bact_Sigma-Reg"/>
</dbReference>
<evidence type="ECO:0000256" key="1">
    <source>
        <dbReference type="ARBA" id="ARBA00022801"/>
    </source>
</evidence>
<dbReference type="InterPro" id="IPR000700">
    <property type="entry name" value="PAS-assoc_C"/>
</dbReference>
<name>A0ABP6T751_9ACTN</name>
<dbReference type="Proteomes" id="UP001501676">
    <property type="component" value="Unassembled WGS sequence"/>
</dbReference>
<feature type="domain" description="PAS" evidence="2">
    <location>
        <begin position="45"/>
        <end position="90"/>
    </location>
</feature>
<dbReference type="InterPro" id="IPR035965">
    <property type="entry name" value="PAS-like_dom_sf"/>
</dbReference>
<protein>
    <submittedName>
        <fullName evidence="4">SpoIIE family protein phosphatase</fullName>
    </submittedName>
</protein>
<dbReference type="InterPro" id="IPR003594">
    <property type="entry name" value="HATPase_dom"/>
</dbReference>
<dbReference type="Gene3D" id="3.60.40.10">
    <property type="entry name" value="PPM-type phosphatase domain"/>
    <property type="match status" value="1"/>
</dbReference>
<dbReference type="CDD" id="cd16936">
    <property type="entry name" value="HATPase_RsbW-like"/>
    <property type="match status" value="1"/>
</dbReference>
<dbReference type="InterPro" id="IPR036890">
    <property type="entry name" value="HATPase_C_sf"/>
</dbReference>
<dbReference type="Pfam" id="PF07228">
    <property type="entry name" value="SpoIIE"/>
    <property type="match status" value="1"/>
</dbReference>
<dbReference type="PANTHER" id="PTHR43156:SF2">
    <property type="entry name" value="STAGE II SPORULATION PROTEIN E"/>
    <property type="match status" value="1"/>
</dbReference>
<dbReference type="InterPro" id="IPR001932">
    <property type="entry name" value="PPM-type_phosphatase-like_dom"/>
</dbReference>
<accession>A0ABP6T751</accession>
<dbReference type="InterPro" id="IPR036457">
    <property type="entry name" value="PPM-type-like_dom_sf"/>
</dbReference>
<keyword evidence="1" id="KW-0378">Hydrolase</keyword>
<dbReference type="EMBL" id="BAAAYN010000043">
    <property type="protein sequence ID" value="GAA3393473.1"/>
    <property type="molecule type" value="Genomic_DNA"/>
</dbReference>
<dbReference type="NCBIfam" id="TIGR00229">
    <property type="entry name" value="sensory_box"/>
    <property type="match status" value="1"/>
</dbReference>
<evidence type="ECO:0000259" key="3">
    <source>
        <dbReference type="PROSITE" id="PS50113"/>
    </source>
</evidence>
<evidence type="ECO:0000313" key="5">
    <source>
        <dbReference type="Proteomes" id="UP001501676"/>
    </source>
</evidence>
<dbReference type="SMART" id="SM00331">
    <property type="entry name" value="PP2C_SIG"/>
    <property type="match status" value="1"/>
</dbReference>
<dbReference type="PROSITE" id="PS50112">
    <property type="entry name" value="PAS"/>
    <property type="match status" value="1"/>
</dbReference>
<gene>
    <name evidence="4" type="ORF">GCM10020369_59140</name>
</gene>
<sequence length="678" mass="72658">MGSPESAGTPLPRSPDVLLDRLELALDASGIGSFDWHLETGELIWDDRLCRLFGIEPASFDRRIETFYAHLHPADRGRVEQVIQHAIEARGEYHAEYRVVRPDGAERWVDARGRVVAGPDGGPDRLIGVATDFTDRYQTWQRQQDAARAEWERAQLINAVTRALAEALTLKDVTQVLTGTLREAIGASALGVVLMESGRLRVVDAVGYDSQVVADFDGASMDDPRPLAEAVRTRLPLFAGDAAAFVDRWPEAAEGRGAAWAYLPMIAAGRPVGGFAVRWDRPQAFTSDDRTMLVALGGLAAQSLERARLYDAEHELAAGLQRVMLPRRTDGIPGVSTACRYLPSADGLQVGGDWYDVIALPSGEVGLVVGDVEGHTAHAAAVMGQLRIAVRAYATEGHRPEEVIARTNRLLVDLETRLLATCCYVTIDPATGEGVVVGAGHPPPLVVRADGRVEISEPSGGLILGVQDAAEYRSTAVHIGPGDALVLVTDGLIESPGQSIDAGLRALAERAAAGAGDNAEHLADRIVAPIGSAGRRFDDIAVVVARRDLVEETRTDEARHAVARGASGMIGRARAFVTRTLTAWDIDQTVREAAVLCASELVTNAIRHGEGLVELALIRYPDRIRLVVEDDSPTPPRLVHASMTSTGGRGLDVVARLSAAWGSEARGTGKIVWAEFPC</sequence>
<dbReference type="Gene3D" id="3.30.450.20">
    <property type="entry name" value="PAS domain"/>
    <property type="match status" value="1"/>
</dbReference>
<dbReference type="SMART" id="SM00091">
    <property type="entry name" value="PAS"/>
    <property type="match status" value="1"/>
</dbReference>
<dbReference type="SUPFAM" id="SSF55785">
    <property type="entry name" value="PYP-like sensor domain (PAS domain)"/>
    <property type="match status" value="1"/>
</dbReference>
<reference evidence="5" key="1">
    <citation type="journal article" date="2019" name="Int. J. Syst. Evol. Microbiol.">
        <title>The Global Catalogue of Microorganisms (GCM) 10K type strain sequencing project: providing services to taxonomists for standard genome sequencing and annotation.</title>
        <authorList>
            <consortium name="The Broad Institute Genomics Platform"/>
            <consortium name="The Broad Institute Genome Sequencing Center for Infectious Disease"/>
            <person name="Wu L."/>
            <person name="Ma J."/>
        </authorList>
    </citation>
    <scope>NUCLEOTIDE SEQUENCE [LARGE SCALE GENOMIC DNA]</scope>
    <source>
        <strain evidence="5">JCM 9458</strain>
    </source>
</reference>
<dbReference type="InterPro" id="IPR029016">
    <property type="entry name" value="GAF-like_dom_sf"/>
</dbReference>
<dbReference type="RefSeq" id="WP_345731527.1">
    <property type="nucleotide sequence ID" value="NZ_BAAAYN010000043.1"/>
</dbReference>
<dbReference type="SUPFAM" id="SSF55874">
    <property type="entry name" value="ATPase domain of HSP90 chaperone/DNA topoisomerase II/histidine kinase"/>
    <property type="match status" value="1"/>
</dbReference>
<dbReference type="SMART" id="SM00065">
    <property type="entry name" value="GAF"/>
    <property type="match status" value="1"/>
</dbReference>
<dbReference type="SMART" id="SM00086">
    <property type="entry name" value="PAC"/>
    <property type="match status" value="1"/>
</dbReference>
<dbReference type="SUPFAM" id="SSF81606">
    <property type="entry name" value="PP2C-like"/>
    <property type="match status" value="1"/>
</dbReference>
<dbReference type="Gene3D" id="3.30.450.40">
    <property type="match status" value="1"/>
</dbReference>
<comment type="caution">
    <text evidence="4">The sequence shown here is derived from an EMBL/GenBank/DDBJ whole genome shotgun (WGS) entry which is preliminary data.</text>
</comment>
<dbReference type="SUPFAM" id="SSF55781">
    <property type="entry name" value="GAF domain-like"/>
    <property type="match status" value="1"/>
</dbReference>
<organism evidence="4 5">
    <name type="scientific">Cryptosporangium minutisporangium</name>
    <dbReference type="NCBI Taxonomy" id="113569"/>
    <lineage>
        <taxon>Bacteria</taxon>
        <taxon>Bacillati</taxon>
        <taxon>Actinomycetota</taxon>
        <taxon>Actinomycetes</taxon>
        <taxon>Cryptosporangiales</taxon>
        <taxon>Cryptosporangiaceae</taxon>
        <taxon>Cryptosporangium</taxon>
    </lineage>
</organism>
<dbReference type="PROSITE" id="PS50113">
    <property type="entry name" value="PAC"/>
    <property type="match status" value="1"/>
</dbReference>
<dbReference type="InterPro" id="IPR001610">
    <property type="entry name" value="PAC"/>
</dbReference>